<protein>
    <recommendedName>
        <fullName evidence="7">CSD domain-containing protein</fullName>
    </recommendedName>
</protein>
<evidence type="ECO:0000259" key="7">
    <source>
        <dbReference type="PROSITE" id="PS51857"/>
    </source>
</evidence>
<dbReference type="GO" id="GO:0003677">
    <property type="term" value="F:DNA binding"/>
    <property type="evidence" value="ECO:0007669"/>
    <property type="project" value="UniProtKB-KW"/>
</dbReference>
<dbReference type="Proteomes" id="UP000221961">
    <property type="component" value="Chromosome"/>
</dbReference>
<accession>A0A164J1F4</accession>
<evidence type="ECO:0000256" key="3">
    <source>
        <dbReference type="ARBA" id="ARBA00023015"/>
    </source>
</evidence>
<dbReference type="SUPFAM" id="SSF50249">
    <property type="entry name" value="Nucleic acid-binding proteins"/>
    <property type="match status" value="1"/>
</dbReference>
<dbReference type="PROSITE" id="PS51857">
    <property type="entry name" value="CSD_2"/>
    <property type="match status" value="1"/>
</dbReference>
<proteinExistence type="predicted"/>
<evidence type="ECO:0000256" key="2">
    <source>
        <dbReference type="ARBA" id="ARBA00022490"/>
    </source>
</evidence>
<dbReference type="RefSeq" id="WP_067578074.1">
    <property type="nucleotide sequence ID" value="NZ_CP023778.1"/>
</dbReference>
<dbReference type="SMART" id="SM00357">
    <property type="entry name" value="CSP"/>
    <property type="match status" value="1"/>
</dbReference>
<evidence type="ECO:0000256" key="6">
    <source>
        <dbReference type="ARBA" id="ARBA00023163"/>
    </source>
</evidence>
<dbReference type="Gene3D" id="2.40.50.140">
    <property type="entry name" value="Nucleic acid-binding proteins"/>
    <property type="match status" value="1"/>
</dbReference>
<comment type="subcellular location">
    <subcellularLocation>
        <location evidence="1">Cytoplasm</location>
    </subcellularLocation>
</comment>
<keyword evidence="3" id="KW-0805">Transcription regulation</keyword>
<dbReference type="InterPro" id="IPR012340">
    <property type="entry name" value="NA-bd_OB-fold"/>
</dbReference>
<dbReference type="InterPro" id="IPR002059">
    <property type="entry name" value="CSP_DNA-bd"/>
</dbReference>
<dbReference type="InterPro" id="IPR011129">
    <property type="entry name" value="CSD"/>
</dbReference>
<dbReference type="KEGG" id="ntp:CRH09_29885"/>
<evidence type="ECO:0000256" key="1">
    <source>
        <dbReference type="ARBA" id="ARBA00004496"/>
    </source>
</evidence>
<dbReference type="EMBL" id="CP023778">
    <property type="protein sequence ID" value="ATL69759.1"/>
    <property type="molecule type" value="Genomic_DNA"/>
</dbReference>
<dbReference type="PANTHER" id="PTHR46565">
    <property type="entry name" value="COLD SHOCK DOMAIN PROTEIN 2"/>
    <property type="match status" value="1"/>
</dbReference>
<evidence type="ECO:0000313" key="11">
    <source>
        <dbReference type="Proteomes" id="UP000221961"/>
    </source>
</evidence>
<evidence type="ECO:0000256" key="5">
    <source>
        <dbReference type="ARBA" id="ARBA00023159"/>
    </source>
</evidence>
<dbReference type="OrthoDB" id="4551220at2"/>
<dbReference type="STRING" id="455432.AWN90_04910"/>
<keyword evidence="4" id="KW-0238">DNA-binding</keyword>
<keyword evidence="2" id="KW-0963">Cytoplasm</keyword>
<dbReference type="Proteomes" id="UP000076512">
    <property type="component" value="Unassembled WGS sequence"/>
</dbReference>
<evidence type="ECO:0000313" key="9">
    <source>
        <dbReference type="EMBL" id="KZM69946.1"/>
    </source>
</evidence>
<reference evidence="9 10" key="1">
    <citation type="submission" date="2016-04" db="EMBL/GenBank/DDBJ databases">
        <authorList>
            <person name="Evans L.H."/>
            <person name="Alamgir A."/>
            <person name="Owens N."/>
            <person name="Weber N.D."/>
            <person name="Virtaneva K."/>
            <person name="Barbian K."/>
            <person name="Babar A."/>
            <person name="Rosenke K."/>
        </authorList>
    </citation>
    <scope>NUCLEOTIDE SEQUENCE [LARGE SCALE GENOMIC DNA]</scope>
    <source>
        <strain evidence="9 10">IFM 0406</strain>
    </source>
</reference>
<dbReference type="Pfam" id="PF00313">
    <property type="entry name" value="CSD"/>
    <property type="match status" value="1"/>
</dbReference>
<gene>
    <name evidence="9" type="ORF">AWN90_04910</name>
    <name evidence="8" type="ORF">CRH09_29885</name>
</gene>
<sequence>MAKTTTAQQTESYGTVVWFDAAKGFGFIAPVDRRSIPVFVEFSNIELPGYRTLVAGQAVTFVRSFGRNGVEATRVRPITPG</sequence>
<dbReference type="GO" id="GO:0005737">
    <property type="term" value="C:cytoplasm"/>
    <property type="evidence" value="ECO:0007669"/>
    <property type="project" value="UniProtKB-SubCell"/>
</dbReference>
<keyword evidence="5" id="KW-0010">Activator</keyword>
<dbReference type="AlphaFoldDB" id="A0A164J1F4"/>
<organism evidence="9 10">
    <name type="scientific">Nocardia terpenica</name>
    <dbReference type="NCBI Taxonomy" id="455432"/>
    <lineage>
        <taxon>Bacteria</taxon>
        <taxon>Bacillati</taxon>
        <taxon>Actinomycetota</taxon>
        <taxon>Actinomycetes</taxon>
        <taxon>Mycobacteriales</taxon>
        <taxon>Nocardiaceae</taxon>
        <taxon>Nocardia</taxon>
    </lineage>
</organism>
<dbReference type="PIRSF" id="PIRSF002599">
    <property type="entry name" value="Cold_shock_A"/>
    <property type="match status" value="1"/>
</dbReference>
<feature type="domain" description="CSD" evidence="7">
    <location>
        <begin position="11"/>
        <end position="77"/>
    </location>
</feature>
<evidence type="ECO:0000256" key="4">
    <source>
        <dbReference type="ARBA" id="ARBA00023125"/>
    </source>
</evidence>
<dbReference type="EMBL" id="LWGR01000016">
    <property type="protein sequence ID" value="KZM69946.1"/>
    <property type="molecule type" value="Genomic_DNA"/>
</dbReference>
<dbReference type="GeneID" id="88361503"/>
<dbReference type="InterPro" id="IPR012156">
    <property type="entry name" value="Cold_shock_CspA"/>
</dbReference>
<evidence type="ECO:0000313" key="10">
    <source>
        <dbReference type="Proteomes" id="UP000076512"/>
    </source>
</evidence>
<dbReference type="PRINTS" id="PR00050">
    <property type="entry name" value="COLDSHOCK"/>
</dbReference>
<keyword evidence="6" id="KW-0804">Transcription</keyword>
<dbReference type="PANTHER" id="PTHR46565:SF20">
    <property type="entry name" value="COLD SHOCK DOMAIN-CONTAINING PROTEIN 4"/>
    <property type="match status" value="1"/>
</dbReference>
<name>A0A164J1F4_9NOCA</name>
<reference evidence="8 11" key="2">
    <citation type="submission" date="2017-10" db="EMBL/GenBank/DDBJ databases">
        <title>Comparative genomics between pathogenic Norcardia.</title>
        <authorList>
            <person name="Zeng L."/>
        </authorList>
    </citation>
    <scope>NUCLEOTIDE SEQUENCE [LARGE SCALE GENOMIC DNA]</scope>
    <source>
        <strain evidence="8 11">NC_YFY_NT001</strain>
    </source>
</reference>
<dbReference type="CDD" id="cd04458">
    <property type="entry name" value="CSP_CDS"/>
    <property type="match status" value="1"/>
</dbReference>
<evidence type="ECO:0000313" key="8">
    <source>
        <dbReference type="EMBL" id="ATL69759.1"/>
    </source>
</evidence>
<keyword evidence="10" id="KW-1185">Reference proteome</keyword>